<name>L8GZR4_ACACF</name>
<feature type="region of interest" description="Disordered" evidence="1">
    <location>
        <begin position="276"/>
        <end position="296"/>
    </location>
</feature>
<dbReference type="AlphaFoldDB" id="L8GZR4"/>
<gene>
    <name evidence="3" type="ORF">ACA1_044470</name>
</gene>
<feature type="region of interest" description="Disordered" evidence="1">
    <location>
        <begin position="75"/>
        <end position="114"/>
    </location>
</feature>
<reference evidence="3 4" key="1">
    <citation type="journal article" date="2013" name="Genome Biol.">
        <title>Genome of Acanthamoeba castellanii highlights extensive lateral gene transfer and early evolution of tyrosine kinase signaling.</title>
        <authorList>
            <person name="Clarke M."/>
            <person name="Lohan A.J."/>
            <person name="Liu B."/>
            <person name="Lagkouvardos I."/>
            <person name="Roy S."/>
            <person name="Zafar N."/>
            <person name="Bertelli C."/>
            <person name="Schilde C."/>
            <person name="Kianianmomeni A."/>
            <person name="Burglin T.R."/>
            <person name="Frech C."/>
            <person name="Turcotte B."/>
            <person name="Kopec K.O."/>
            <person name="Synnott J.M."/>
            <person name="Choo C."/>
            <person name="Paponov I."/>
            <person name="Finkler A."/>
            <person name="Soon Heng Tan C."/>
            <person name="Hutchins A.P."/>
            <person name="Weinmeier T."/>
            <person name="Rattei T."/>
            <person name="Chu J.S."/>
            <person name="Gimenez G."/>
            <person name="Irimia M."/>
            <person name="Rigden D.J."/>
            <person name="Fitzpatrick D.A."/>
            <person name="Lorenzo-Morales J."/>
            <person name="Bateman A."/>
            <person name="Chiu C.H."/>
            <person name="Tang P."/>
            <person name="Hegemann P."/>
            <person name="Fromm H."/>
            <person name="Raoult D."/>
            <person name="Greub G."/>
            <person name="Miranda-Saavedra D."/>
            <person name="Chen N."/>
            <person name="Nash P."/>
            <person name="Ginger M.L."/>
            <person name="Horn M."/>
            <person name="Schaap P."/>
            <person name="Caler L."/>
            <person name="Loftus B."/>
        </authorList>
    </citation>
    <scope>NUCLEOTIDE SEQUENCE [LARGE SCALE GENOMIC DNA]</scope>
    <source>
        <strain evidence="3 4">Neff</strain>
    </source>
</reference>
<feature type="compositionally biased region" description="Polar residues" evidence="1">
    <location>
        <begin position="276"/>
        <end position="289"/>
    </location>
</feature>
<dbReference type="KEGG" id="acan:ACA1_044470"/>
<evidence type="ECO:0000256" key="1">
    <source>
        <dbReference type="SAM" id="MobiDB-lite"/>
    </source>
</evidence>
<dbReference type="RefSeq" id="XP_004340504.1">
    <property type="nucleotide sequence ID" value="XM_004340456.1"/>
</dbReference>
<dbReference type="Proteomes" id="UP000011083">
    <property type="component" value="Unassembled WGS sequence"/>
</dbReference>
<dbReference type="EMBL" id="KB007952">
    <property type="protein sequence ID" value="ELR18467.1"/>
    <property type="molecule type" value="Genomic_DNA"/>
</dbReference>
<evidence type="ECO:0000313" key="4">
    <source>
        <dbReference type="Proteomes" id="UP000011083"/>
    </source>
</evidence>
<feature type="compositionally biased region" description="Basic and acidic residues" evidence="1">
    <location>
        <begin position="104"/>
        <end position="114"/>
    </location>
</feature>
<keyword evidence="4" id="KW-1185">Reference proteome</keyword>
<evidence type="ECO:0000313" key="3">
    <source>
        <dbReference type="EMBL" id="ELR18467.1"/>
    </source>
</evidence>
<organism evidence="3 4">
    <name type="scientific">Acanthamoeba castellanii (strain ATCC 30010 / Neff)</name>
    <dbReference type="NCBI Taxonomy" id="1257118"/>
    <lineage>
        <taxon>Eukaryota</taxon>
        <taxon>Amoebozoa</taxon>
        <taxon>Discosea</taxon>
        <taxon>Longamoebia</taxon>
        <taxon>Centramoebida</taxon>
        <taxon>Acanthamoebidae</taxon>
        <taxon>Acanthamoeba</taxon>
    </lineage>
</organism>
<evidence type="ECO:0000256" key="2">
    <source>
        <dbReference type="SAM" id="Phobius"/>
    </source>
</evidence>
<dbReference type="VEuPathDB" id="AmoebaDB:ACA1_044470"/>
<dbReference type="GeneID" id="14919238"/>
<sequence length="317" mass="33924">MTVYEILVTRGKRKRMMASKEDPFERIERQLRAAKRFRVEEYIRSLATDSRVDEDEQRKRYAFFFGGDRSSGSSALGAALATPPAGPPAPPRTTSLTAGPSVDQDCRSGRSYGDRQHSLGLVRLARDAPGDDAPYAVIRRDRRACCGIDWAAVDFELQLRAAFALSALATQHPRHGLALARERIVIVVVVVVVVFIVVLIAGGIASGPGLTLLPGVVACGALATWPARSAIVGSLGFFSCSAAADIHELLPIGLLLLSAAGCQSCIAIGVSNNTDEADSGQQQHSSSTPRVVPQQPATGLRDVRLVQLRSRSVNNVK</sequence>
<accession>L8GZR4</accession>
<protein>
    <submittedName>
        <fullName evidence="3">Uncharacterized protein</fullName>
    </submittedName>
</protein>
<keyword evidence="2" id="KW-1133">Transmembrane helix</keyword>
<keyword evidence="2" id="KW-0472">Membrane</keyword>
<proteinExistence type="predicted"/>
<keyword evidence="2" id="KW-0812">Transmembrane</keyword>
<feature type="transmembrane region" description="Helical" evidence="2">
    <location>
        <begin position="184"/>
        <end position="206"/>
    </location>
</feature>